<feature type="transmembrane region" description="Helical" evidence="1">
    <location>
        <begin position="101"/>
        <end position="129"/>
    </location>
</feature>
<keyword evidence="1" id="KW-1133">Transmembrane helix</keyword>
<comment type="caution">
    <text evidence="2">The sequence shown here is derived from an EMBL/GenBank/DDBJ whole genome shotgun (WGS) entry which is preliminary data.</text>
</comment>
<dbReference type="PATRIC" id="fig|1114972.6.peg.408"/>
<keyword evidence="1" id="KW-0812">Transmembrane</keyword>
<feature type="transmembrane region" description="Helical" evidence="1">
    <location>
        <begin position="203"/>
        <end position="220"/>
    </location>
</feature>
<organism evidence="2 3">
    <name type="scientific">Furfurilactobacillus rossiae DSM 15814</name>
    <dbReference type="NCBI Taxonomy" id="1114972"/>
    <lineage>
        <taxon>Bacteria</taxon>
        <taxon>Bacillati</taxon>
        <taxon>Bacillota</taxon>
        <taxon>Bacilli</taxon>
        <taxon>Lactobacillales</taxon>
        <taxon>Lactobacillaceae</taxon>
        <taxon>Furfurilactobacillus</taxon>
    </lineage>
</organism>
<dbReference type="eggNOG" id="COG3619">
    <property type="taxonomic scope" value="Bacteria"/>
</dbReference>
<evidence type="ECO:0008006" key="4">
    <source>
        <dbReference type="Google" id="ProtNLM"/>
    </source>
</evidence>
<gene>
    <name evidence="2" type="ORF">FD35_GL000407</name>
</gene>
<feature type="transmembrane region" description="Helical" evidence="1">
    <location>
        <begin position="12"/>
        <end position="31"/>
    </location>
</feature>
<evidence type="ECO:0000256" key="1">
    <source>
        <dbReference type="SAM" id="Phobius"/>
    </source>
</evidence>
<dbReference type="EMBL" id="AZFF01000001">
    <property type="protein sequence ID" value="KRL57392.1"/>
    <property type="molecule type" value="Genomic_DNA"/>
</dbReference>
<sequence>MKNVRQPIYETLLIGTLLAGVGGYLDAYTYILHNEVFASLQSGNVILLGLNLANGHFAKAITYIIPIFCFTLGAGLANLVEQFFHRPGAVIWQELSIIAELVGILIIDLFIGYIPGSFITSGLSLFAAFQVHTFRVMNNHPYNTTMTTGNLRTVGAASLNLLFRRGKLTTNWILLRDSFWVATSFGIGAFISTKLTNAIGPQALLGSVLILIFVLILMIWDQRGGTA</sequence>
<dbReference type="Pfam" id="PF06912">
    <property type="entry name" value="DUF1275"/>
    <property type="match status" value="1"/>
</dbReference>
<evidence type="ECO:0000313" key="2">
    <source>
        <dbReference type="EMBL" id="KRL57392.1"/>
    </source>
</evidence>
<dbReference type="RefSeq" id="WP_017261706.1">
    <property type="nucleotide sequence ID" value="NZ_AUAW01000001.1"/>
</dbReference>
<dbReference type="InterPro" id="IPR010699">
    <property type="entry name" value="DUF1275"/>
</dbReference>
<accession>A0A0R1RJV6</accession>
<dbReference type="PANTHER" id="PTHR37314">
    <property type="entry name" value="SLR0142 PROTEIN"/>
    <property type="match status" value="1"/>
</dbReference>
<evidence type="ECO:0000313" key="3">
    <source>
        <dbReference type="Proteomes" id="UP000051999"/>
    </source>
</evidence>
<keyword evidence="1" id="KW-0472">Membrane</keyword>
<keyword evidence="3" id="KW-1185">Reference proteome</keyword>
<dbReference type="Proteomes" id="UP000051999">
    <property type="component" value="Unassembled WGS sequence"/>
</dbReference>
<proteinExistence type="predicted"/>
<dbReference type="AlphaFoldDB" id="A0A0R1RJV6"/>
<protein>
    <recommendedName>
        <fullName evidence="4">DUF1275 domain-containing protein</fullName>
    </recommendedName>
</protein>
<feature type="transmembrane region" description="Helical" evidence="1">
    <location>
        <begin position="60"/>
        <end position="80"/>
    </location>
</feature>
<reference evidence="2 3" key="1">
    <citation type="journal article" date="2015" name="Genome Announc.">
        <title>Expanding the biotechnology potential of lactobacilli through comparative genomics of 213 strains and associated genera.</title>
        <authorList>
            <person name="Sun Z."/>
            <person name="Harris H.M."/>
            <person name="McCann A."/>
            <person name="Guo C."/>
            <person name="Argimon S."/>
            <person name="Zhang W."/>
            <person name="Yang X."/>
            <person name="Jeffery I.B."/>
            <person name="Cooney J.C."/>
            <person name="Kagawa T.F."/>
            <person name="Liu W."/>
            <person name="Song Y."/>
            <person name="Salvetti E."/>
            <person name="Wrobel A."/>
            <person name="Rasinkangas P."/>
            <person name="Parkhill J."/>
            <person name="Rea M.C."/>
            <person name="O'Sullivan O."/>
            <person name="Ritari J."/>
            <person name="Douillard F.P."/>
            <person name="Paul Ross R."/>
            <person name="Yang R."/>
            <person name="Briner A.E."/>
            <person name="Felis G.E."/>
            <person name="de Vos W.M."/>
            <person name="Barrangou R."/>
            <person name="Klaenhammer T.R."/>
            <person name="Caufield P.W."/>
            <person name="Cui Y."/>
            <person name="Zhang H."/>
            <person name="O'Toole P.W."/>
        </authorList>
    </citation>
    <scope>NUCLEOTIDE SEQUENCE [LARGE SCALE GENOMIC DNA]</scope>
    <source>
        <strain evidence="2 3">DSM 15814</strain>
    </source>
</reference>
<dbReference type="PANTHER" id="PTHR37314:SF4">
    <property type="entry name" value="UPF0700 TRANSMEMBRANE PROTEIN YOAK"/>
    <property type="match status" value="1"/>
</dbReference>
<name>A0A0R1RJV6_9LACO</name>